<keyword evidence="1" id="KW-0479">Metal-binding</keyword>
<evidence type="ECO:0000313" key="9">
    <source>
        <dbReference type="EMBL" id="KAF8766599.1"/>
    </source>
</evidence>
<evidence type="ECO:0000256" key="6">
    <source>
        <dbReference type="PROSITE-ProRule" id="PRU00042"/>
    </source>
</evidence>
<feature type="compositionally biased region" description="Basic and acidic residues" evidence="7">
    <location>
        <begin position="108"/>
        <end position="130"/>
    </location>
</feature>
<reference evidence="9" key="2">
    <citation type="submission" date="2020-06" db="EMBL/GenBank/DDBJ databases">
        <authorList>
            <person name="Sheffer M."/>
        </authorList>
    </citation>
    <scope>NUCLEOTIDE SEQUENCE</scope>
</reference>
<keyword evidence="10" id="KW-1185">Reference proteome</keyword>
<keyword evidence="5" id="KW-0539">Nucleus</keyword>
<dbReference type="FunFam" id="3.30.160.60:FF:000110">
    <property type="entry name" value="Zinc finger protein-like"/>
    <property type="match status" value="1"/>
</dbReference>
<comment type="caution">
    <text evidence="9">The sequence shown here is derived from an EMBL/GenBank/DDBJ whole genome shotgun (WGS) entry which is preliminary data.</text>
</comment>
<feature type="compositionally biased region" description="Low complexity" evidence="7">
    <location>
        <begin position="49"/>
        <end position="60"/>
    </location>
</feature>
<dbReference type="AlphaFoldDB" id="A0A8T0E3Y0"/>
<evidence type="ECO:0000256" key="4">
    <source>
        <dbReference type="ARBA" id="ARBA00022833"/>
    </source>
</evidence>
<reference evidence="9" key="1">
    <citation type="journal article" date="2020" name="bioRxiv">
        <title>Chromosome-level reference genome of the European wasp spider Argiope bruennichi: a resource for studies on range expansion and evolutionary adaptation.</title>
        <authorList>
            <person name="Sheffer M.M."/>
            <person name="Hoppe A."/>
            <person name="Krehenwinkel H."/>
            <person name="Uhl G."/>
            <person name="Kuss A.W."/>
            <person name="Jensen L."/>
            <person name="Jensen C."/>
            <person name="Gillespie R.G."/>
            <person name="Hoff K.J."/>
            <person name="Prost S."/>
        </authorList>
    </citation>
    <scope>NUCLEOTIDE SEQUENCE</scope>
</reference>
<protein>
    <submittedName>
        <fullName evidence="9">Zinc finger and SCAN domain-containing</fullName>
    </submittedName>
</protein>
<evidence type="ECO:0000259" key="8">
    <source>
        <dbReference type="PROSITE" id="PS50157"/>
    </source>
</evidence>
<keyword evidence="2" id="KW-0677">Repeat</keyword>
<keyword evidence="4" id="KW-0862">Zinc</keyword>
<evidence type="ECO:0000256" key="3">
    <source>
        <dbReference type="ARBA" id="ARBA00022771"/>
    </source>
</evidence>
<dbReference type="SUPFAM" id="SSF57667">
    <property type="entry name" value="beta-beta-alpha zinc fingers"/>
    <property type="match status" value="2"/>
</dbReference>
<feature type="region of interest" description="Disordered" evidence="7">
    <location>
        <begin position="1"/>
        <end position="154"/>
    </location>
</feature>
<dbReference type="InterPro" id="IPR050826">
    <property type="entry name" value="Krueppel_C2H2_ZnFinger"/>
</dbReference>
<dbReference type="EMBL" id="JABXBU010002230">
    <property type="protein sequence ID" value="KAF8766599.1"/>
    <property type="molecule type" value="Genomic_DNA"/>
</dbReference>
<proteinExistence type="predicted"/>
<feature type="compositionally biased region" description="Polar residues" evidence="7">
    <location>
        <begin position="87"/>
        <end position="106"/>
    </location>
</feature>
<dbReference type="PROSITE" id="PS00028">
    <property type="entry name" value="ZINC_FINGER_C2H2_1"/>
    <property type="match status" value="3"/>
</dbReference>
<dbReference type="GO" id="GO:0008270">
    <property type="term" value="F:zinc ion binding"/>
    <property type="evidence" value="ECO:0007669"/>
    <property type="project" value="UniProtKB-KW"/>
</dbReference>
<evidence type="ECO:0000313" key="10">
    <source>
        <dbReference type="Proteomes" id="UP000807504"/>
    </source>
</evidence>
<dbReference type="PANTHER" id="PTHR24377">
    <property type="entry name" value="IP01015P-RELATED"/>
    <property type="match status" value="1"/>
</dbReference>
<evidence type="ECO:0000256" key="5">
    <source>
        <dbReference type="ARBA" id="ARBA00023242"/>
    </source>
</evidence>
<evidence type="ECO:0000256" key="1">
    <source>
        <dbReference type="ARBA" id="ARBA00022723"/>
    </source>
</evidence>
<dbReference type="PROSITE" id="PS50157">
    <property type="entry name" value="ZINC_FINGER_C2H2_2"/>
    <property type="match status" value="3"/>
</dbReference>
<feature type="domain" description="C2H2-type" evidence="8">
    <location>
        <begin position="214"/>
        <end position="241"/>
    </location>
</feature>
<dbReference type="SUPFAM" id="SSF69349">
    <property type="entry name" value="Phage fibre proteins"/>
    <property type="match status" value="1"/>
</dbReference>
<accession>A0A8T0E3Y0</accession>
<dbReference type="Proteomes" id="UP000807504">
    <property type="component" value="Unassembled WGS sequence"/>
</dbReference>
<name>A0A8T0E3Y0_ARGBR</name>
<feature type="domain" description="C2H2-type" evidence="8">
    <location>
        <begin position="184"/>
        <end position="211"/>
    </location>
</feature>
<feature type="compositionally biased region" description="Polar residues" evidence="7">
    <location>
        <begin position="67"/>
        <end position="76"/>
    </location>
</feature>
<evidence type="ECO:0000256" key="7">
    <source>
        <dbReference type="SAM" id="MobiDB-lite"/>
    </source>
</evidence>
<sequence length="352" mass="38692">MDDQPLDLSSTKKSCPPASEGQQKSTEGEKQIPVVGKSSLPFKKRKFESTSATSDSASRSILESLLTRPNKNVQNVSKEKSVLTEGLSPSSGEKSHGASGSSSIITAQKEHKLTQHSSSDDMTRKEDAIELSKSAGASENSDFSDQESSSDSDNGRPYGCIHCNKSFDQPVALVYHFRIHGKPFICKCCKKKYRQAPDFIKHIQKHAGEGGTPFSCPDCSKGLCRKVNLNKHLTIHRPKKKDSGKHMMIHGNSPKTDMEKHEIIHGDSLSKADLEKQKAIHGNSPNKVDLEQHMTIRGNSSNKVDIEKQKIVHGNSPNKIDQGKHVTIPGNSPKKVYLEQHMTIHGKSPSKL</sequence>
<dbReference type="Gene3D" id="3.30.160.60">
    <property type="entry name" value="Classic Zinc Finger"/>
    <property type="match status" value="2"/>
</dbReference>
<dbReference type="InterPro" id="IPR036236">
    <property type="entry name" value="Znf_C2H2_sf"/>
</dbReference>
<keyword evidence="3 6" id="KW-0863">Zinc-finger</keyword>
<gene>
    <name evidence="9" type="ORF">HNY73_019647</name>
</gene>
<dbReference type="InterPro" id="IPR013087">
    <property type="entry name" value="Znf_C2H2_type"/>
</dbReference>
<evidence type="ECO:0000256" key="2">
    <source>
        <dbReference type="ARBA" id="ARBA00022737"/>
    </source>
</evidence>
<dbReference type="SMART" id="SM00355">
    <property type="entry name" value="ZnF_C2H2"/>
    <property type="match status" value="3"/>
</dbReference>
<feature type="domain" description="C2H2-type" evidence="8">
    <location>
        <begin position="158"/>
        <end position="180"/>
    </location>
</feature>
<organism evidence="9 10">
    <name type="scientific">Argiope bruennichi</name>
    <name type="common">Wasp spider</name>
    <name type="synonym">Aranea bruennichi</name>
    <dbReference type="NCBI Taxonomy" id="94029"/>
    <lineage>
        <taxon>Eukaryota</taxon>
        <taxon>Metazoa</taxon>
        <taxon>Ecdysozoa</taxon>
        <taxon>Arthropoda</taxon>
        <taxon>Chelicerata</taxon>
        <taxon>Arachnida</taxon>
        <taxon>Araneae</taxon>
        <taxon>Araneomorphae</taxon>
        <taxon>Entelegynae</taxon>
        <taxon>Araneoidea</taxon>
        <taxon>Araneidae</taxon>
        <taxon>Argiope</taxon>
    </lineage>
</organism>